<evidence type="ECO:0000313" key="1">
    <source>
        <dbReference type="EMBL" id="KWX11222.1"/>
    </source>
</evidence>
<proteinExistence type="predicted"/>
<dbReference type="EMBL" id="JXTI01000237">
    <property type="protein sequence ID" value="KWX11222.1"/>
    <property type="molecule type" value="Genomic_DNA"/>
</dbReference>
<gene>
    <name evidence="1" type="ORF">QR46_4817</name>
</gene>
<sequence>MFLTLVTTFVSVIQRDGSLLIALDLSYTWENGWDSSWKNATFTLHNAKIVYYSVSEFFPKDDKVQEGNQWQKDKRICSVYR</sequence>
<name>A0A132NN55_GIAIN</name>
<reference evidence="1 2" key="1">
    <citation type="journal article" date="2015" name="Mol. Biochem. Parasitol.">
        <title>Identification of polymorphic genes for use in assemblage B genotyping assays through comparative genomics of multiple assemblage B Giardia duodenalis isolates.</title>
        <authorList>
            <person name="Wielinga C."/>
            <person name="Thompson R.C."/>
            <person name="Monis P."/>
            <person name="Ryan U."/>
        </authorList>
    </citation>
    <scope>NUCLEOTIDE SEQUENCE [LARGE SCALE GENOMIC DNA]</scope>
    <source>
        <strain evidence="1 2">BAH15c1</strain>
    </source>
</reference>
<organism evidence="1 2">
    <name type="scientific">Giardia duodenalis assemblage B</name>
    <dbReference type="NCBI Taxonomy" id="1394984"/>
    <lineage>
        <taxon>Eukaryota</taxon>
        <taxon>Metamonada</taxon>
        <taxon>Diplomonadida</taxon>
        <taxon>Hexamitidae</taxon>
        <taxon>Giardiinae</taxon>
        <taxon>Giardia</taxon>
    </lineage>
</organism>
<comment type="caution">
    <text evidence="1">The sequence shown here is derived from an EMBL/GenBank/DDBJ whole genome shotgun (WGS) entry which is preliminary data.</text>
</comment>
<dbReference type="Proteomes" id="UP000070089">
    <property type="component" value="Unassembled WGS sequence"/>
</dbReference>
<keyword evidence="1" id="KW-0413">Isomerase</keyword>
<dbReference type="VEuPathDB" id="GiardiaDB:QR46_4817"/>
<accession>A0A132NN55</accession>
<dbReference type="GO" id="GO:0016853">
    <property type="term" value="F:isomerase activity"/>
    <property type="evidence" value="ECO:0007669"/>
    <property type="project" value="UniProtKB-KW"/>
</dbReference>
<evidence type="ECO:0000313" key="2">
    <source>
        <dbReference type="Proteomes" id="UP000070089"/>
    </source>
</evidence>
<protein>
    <submittedName>
        <fullName evidence="1">DNA topoisomerase III</fullName>
    </submittedName>
</protein>
<dbReference type="AlphaFoldDB" id="A0A132NN55"/>